<dbReference type="EMBL" id="MLCF01000010">
    <property type="protein sequence ID" value="OIV38906.1"/>
    <property type="molecule type" value="Genomic_DNA"/>
</dbReference>
<evidence type="ECO:0000313" key="1">
    <source>
        <dbReference type="EMBL" id="OIV38906.1"/>
    </source>
</evidence>
<evidence type="ECO:0000313" key="2">
    <source>
        <dbReference type="Proteomes" id="UP000243342"/>
    </source>
</evidence>
<dbReference type="RefSeq" id="WP_071655116.1">
    <property type="nucleotide sequence ID" value="NZ_MLCF01000010.1"/>
</dbReference>
<comment type="caution">
    <text evidence="1">The sequence shown here is derived from an EMBL/GenBank/DDBJ whole genome shotgun (WGS) entry which is preliminary data.</text>
</comment>
<gene>
    <name evidence="1" type="ORF">BIV57_03300</name>
</gene>
<dbReference type="AlphaFoldDB" id="A0A1J7CGZ0"/>
<name>A0A1J7CGZ0_9ACTN</name>
<sequence>MLDETRAGRLTAWGNAALAGSAAPDDVVHEVARGELHRVVGLPGAGSDPAGVEQVTLAIALGRLRNLGVRSLRLALPVPGHPLGLCGPPEFNALALEAGEAVVAGGADPGTGAGPAFGLVPEVTEPAPHPEVAEDDEAAAQATVVLWRCVAARDGFPADVPSLSEAERELSEAMREATAALAGLDLAGAGPDTLAALEEFRRRSGRHRVLLAPGYPPRAVRVLESAQRVAALVGLASAEGEGGAAVTAAELSARESVLRPLERVARRAQVAAYNAYGY</sequence>
<keyword evidence="2" id="KW-1185">Reference proteome</keyword>
<dbReference type="OrthoDB" id="3524093at2"/>
<proteinExistence type="predicted"/>
<reference evidence="1 2" key="1">
    <citation type="submission" date="2016-10" db="EMBL/GenBank/DDBJ databases">
        <title>Genome sequence of Streptomyces gilvigriseus MUSC 26.</title>
        <authorList>
            <person name="Lee L.-H."/>
            <person name="Ser H.-L."/>
        </authorList>
    </citation>
    <scope>NUCLEOTIDE SEQUENCE [LARGE SCALE GENOMIC DNA]</scope>
    <source>
        <strain evidence="1 2">MUSC 26</strain>
    </source>
</reference>
<organism evidence="1 2">
    <name type="scientific">Mangrovactinospora gilvigrisea</name>
    <dbReference type="NCBI Taxonomy" id="1428644"/>
    <lineage>
        <taxon>Bacteria</taxon>
        <taxon>Bacillati</taxon>
        <taxon>Actinomycetota</taxon>
        <taxon>Actinomycetes</taxon>
        <taxon>Kitasatosporales</taxon>
        <taxon>Streptomycetaceae</taxon>
        <taxon>Mangrovactinospora</taxon>
    </lineage>
</organism>
<accession>A0A1J7CGZ0</accession>
<dbReference type="STRING" id="1428644.BIV57_03300"/>
<dbReference type="Proteomes" id="UP000243342">
    <property type="component" value="Unassembled WGS sequence"/>
</dbReference>
<protein>
    <submittedName>
        <fullName evidence="1">Uncharacterized protein</fullName>
    </submittedName>
</protein>